<feature type="region of interest" description="Disordered" evidence="1">
    <location>
        <begin position="125"/>
        <end position="168"/>
    </location>
</feature>
<dbReference type="EMBL" id="JARJCM010000019">
    <property type="protein sequence ID" value="KAJ7040919.1"/>
    <property type="molecule type" value="Genomic_DNA"/>
</dbReference>
<proteinExistence type="predicted"/>
<evidence type="ECO:0000313" key="3">
    <source>
        <dbReference type="EMBL" id="KAJ7040919.1"/>
    </source>
</evidence>
<dbReference type="AlphaFoldDB" id="A0AAD6T7K0"/>
<reference evidence="3" key="1">
    <citation type="submission" date="2023-03" db="EMBL/GenBank/DDBJ databases">
        <title>Massive genome expansion in bonnet fungi (Mycena s.s.) driven by repeated elements and novel gene families across ecological guilds.</title>
        <authorList>
            <consortium name="Lawrence Berkeley National Laboratory"/>
            <person name="Harder C.B."/>
            <person name="Miyauchi S."/>
            <person name="Viragh M."/>
            <person name="Kuo A."/>
            <person name="Thoen E."/>
            <person name="Andreopoulos B."/>
            <person name="Lu D."/>
            <person name="Skrede I."/>
            <person name="Drula E."/>
            <person name="Henrissat B."/>
            <person name="Morin E."/>
            <person name="Kohler A."/>
            <person name="Barry K."/>
            <person name="LaButti K."/>
            <person name="Morin E."/>
            <person name="Salamov A."/>
            <person name="Lipzen A."/>
            <person name="Mereny Z."/>
            <person name="Hegedus B."/>
            <person name="Baldrian P."/>
            <person name="Stursova M."/>
            <person name="Weitz H."/>
            <person name="Taylor A."/>
            <person name="Grigoriev I.V."/>
            <person name="Nagy L.G."/>
            <person name="Martin F."/>
            <person name="Kauserud H."/>
        </authorList>
    </citation>
    <scope>NUCLEOTIDE SEQUENCE</scope>
    <source>
        <strain evidence="3">CBHHK200</strain>
    </source>
</reference>
<organism evidence="3 4">
    <name type="scientific">Mycena alexandri</name>
    <dbReference type="NCBI Taxonomy" id="1745969"/>
    <lineage>
        <taxon>Eukaryota</taxon>
        <taxon>Fungi</taxon>
        <taxon>Dikarya</taxon>
        <taxon>Basidiomycota</taxon>
        <taxon>Agaricomycotina</taxon>
        <taxon>Agaricomycetes</taxon>
        <taxon>Agaricomycetidae</taxon>
        <taxon>Agaricales</taxon>
        <taxon>Marasmiineae</taxon>
        <taxon>Mycenaceae</taxon>
        <taxon>Mycena</taxon>
    </lineage>
</organism>
<keyword evidence="2" id="KW-1133">Transmembrane helix</keyword>
<protein>
    <submittedName>
        <fullName evidence="3">Uncharacterized protein</fullName>
    </submittedName>
</protein>
<feature type="transmembrane region" description="Helical" evidence="2">
    <location>
        <begin position="6"/>
        <end position="24"/>
    </location>
</feature>
<evidence type="ECO:0000256" key="2">
    <source>
        <dbReference type="SAM" id="Phobius"/>
    </source>
</evidence>
<gene>
    <name evidence="3" type="ORF">C8F04DRAFT_1253428</name>
</gene>
<dbReference type="Proteomes" id="UP001218188">
    <property type="component" value="Unassembled WGS sequence"/>
</dbReference>
<evidence type="ECO:0000313" key="4">
    <source>
        <dbReference type="Proteomes" id="UP001218188"/>
    </source>
</evidence>
<accession>A0AAD6T7K0</accession>
<name>A0AAD6T7K0_9AGAR</name>
<feature type="compositionally biased region" description="Polar residues" evidence="1">
    <location>
        <begin position="137"/>
        <end position="152"/>
    </location>
</feature>
<feature type="transmembrane region" description="Helical" evidence="2">
    <location>
        <begin position="36"/>
        <end position="57"/>
    </location>
</feature>
<sequence>MLIGVTLNVLLMGVIIMQMHIYFTTYSQQTSRDGRWLNSFLAFVFFANLLNTGFAVADLYLALVSHFGDFAYLKVSTWLFATDPVIVVSGFAILPAVDIDAGAPQGTSSTTCGGISTLFGIDTKRSKSPRQTAHRYPSSTTVKEQVAATTAQFDPLTRGASPYDKRGT</sequence>
<keyword evidence="2" id="KW-0472">Membrane</keyword>
<keyword evidence="4" id="KW-1185">Reference proteome</keyword>
<keyword evidence="2" id="KW-0812">Transmembrane</keyword>
<feature type="transmembrane region" description="Helical" evidence="2">
    <location>
        <begin position="77"/>
        <end position="97"/>
    </location>
</feature>
<evidence type="ECO:0000256" key="1">
    <source>
        <dbReference type="SAM" id="MobiDB-lite"/>
    </source>
</evidence>
<comment type="caution">
    <text evidence="3">The sequence shown here is derived from an EMBL/GenBank/DDBJ whole genome shotgun (WGS) entry which is preliminary data.</text>
</comment>